<evidence type="ECO:0000313" key="3">
    <source>
        <dbReference type="EMBL" id="PNS43399.1"/>
    </source>
</evidence>
<dbReference type="Proteomes" id="UP000236146">
    <property type="component" value="Unassembled WGS sequence"/>
</dbReference>
<dbReference type="AlphaFoldDB" id="A0A2K1SV41"/>
<dbReference type="Pfam" id="PF13399">
    <property type="entry name" value="LytR_C"/>
    <property type="match status" value="1"/>
</dbReference>
<dbReference type="EMBL" id="MNLH01000002">
    <property type="protein sequence ID" value="PNS43399.1"/>
    <property type="molecule type" value="Genomic_DNA"/>
</dbReference>
<proteinExistence type="predicted"/>
<organism evidence="3 4">
    <name type="scientific">Gardnerella vaginalis</name>
    <dbReference type="NCBI Taxonomy" id="2702"/>
    <lineage>
        <taxon>Bacteria</taxon>
        <taxon>Bacillati</taxon>
        <taxon>Actinomycetota</taxon>
        <taxon>Actinomycetes</taxon>
        <taxon>Bifidobacteriales</taxon>
        <taxon>Bifidobacteriaceae</taxon>
        <taxon>Gardnerella</taxon>
    </lineage>
</organism>
<comment type="caution">
    <text evidence="3">The sequence shown here is derived from an EMBL/GenBank/DDBJ whole genome shotgun (WGS) entry which is preliminary data.</text>
</comment>
<feature type="domain" description="LytR/CpsA/Psr regulator C-terminal" evidence="2">
    <location>
        <begin position="83"/>
        <end position="167"/>
    </location>
</feature>
<feature type="transmembrane region" description="Helical" evidence="1">
    <location>
        <begin position="21"/>
        <end position="44"/>
    </location>
</feature>
<accession>A0A2K1SV41</accession>
<evidence type="ECO:0000259" key="2">
    <source>
        <dbReference type="Pfam" id="PF13399"/>
    </source>
</evidence>
<keyword evidence="1" id="KW-0812">Transmembrane</keyword>
<dbReference type="InterPro" id="IPR027381">
    <property type="entry name" value="LytR/CpsA/Psr_C"/>
</dbReference>
<keyword evidence="1" id="KW-1133">Transmembrane helix</keyword>
<sequence>MAQNYDERIARKEFMYQKTKSVMFTVGIVLIVATFISFLIQFHIFGLNAPKAKNDNQNYGFIAPCPVRSKNGDKISYLDSRIVRIRVLNGTKFRGFASAVGEALRLRGFNLIEIGNNNTQGVKRTTIYFGKKAVNDAYTLSSNFNNVILRMDDREDDLVDVVLGSDFRNLRPKADVPPAGAEIVPISNCKDADSITNLPKAAKHKVDNKDR</sequence>
<name>A0A2K1SV41_GARVA</name>
<dbReference type="Gene3D" id="3.30.70.2390">
    <property type="match status" value="1"/>
</dbReference>
<evidence type="ECO:0000256" key="1">
    <source>
        <dbReference type="SAM" id="Phobius"/>
    </source>
</evidence>
<reference evidence="3 4" key="1">
    <citation type="submission" date="2016-10" db="EMBL/GenBank/DDBJ databases">
        <authorList>
            <person name="Varghese N."/>
        </authorList>
    </citation>
    <scope>NUCLEOTIDE SEQUENCE [LARGE SCALE GENOMIC DNA]</scope>
    <source>
        <strain evidence="3 4">KA00225</strain>
    </source>
</reference>
<keyword evidence="1" id="KW-0472">Membrane</keyword>
<gene>
    <name evidence="3" type="ORF">BFS05_02105</name>
</gene>
<evidence type="ECO:0000313" key="4">
    <source>
        <dbReference type="Proteomes" id="UP000236146"/>
    </source>
</evidence>
<protein>
    <recommendedName>
        <fullName evidence="2">LytR/CpsA/Psr regulator C-terminal domain-containing protein</fullName>
    </recommendedName>
</protein>
<dbReference type="OrthoDB" id="3267444at2"/>
<dbReference type="RefSeq" id="WP_103084401.1">
    <property type="nucleotide sequence ID" value="NZ_JBLLPE010000002.1"/>
</dbReference>